<proteinExistence type="predicted"/>
<evidence type="ECO:0000313" key="2">
    <source>
        <dbReference type="Proteomes" id="UP001237475"/>
    </source>
</evidence>
<protein>
    <recommendedName>
        <fullName evidence="3">Gp35</fullName>
    </recommendedName>
</protein>
<name>A0AB38XZU7_STREQ</name>
<organism evidence="1 2">
    <name type="scientific">Streptococcus dysgalactiae subsp. equisimilis</name>
    <name type="common">Streptococcus equisimilis</name>
    <dbReference type="NCBI Taxonomy" id="119602"/>
    <lineage>
        <taxon>Bacteria</taxon>
        <taxon>Bacillati</taxon>
        <taxon>Bacillota</taxon>
        <taxon>Bacilli</taxon>
        <taxon>Lactobacillales</taxon>
        <taxon>Streptococcaceae</taxon>
        <taxon>Streptococcus</taxon>
    </lineage>
</organism>
<gene>
    <name evidence="1" type="ORF">OPT59_07690</name>
</gene>
<evidence type="ECO:0000313" key="1">
    <source>
        <dbReference type="EMBL" id="WHM78524.1"/>
    </source>
</evidence>
<evidence type="ECO:0008006" key="3">
    <source>
        <dbReference type="Google" id="ProtNLM"/>
    </source>
</evidence>
<reference evidence="1" key="1">
    <citation type="submission" date="2023-04" db="EMBL/GenBank/DDBJ databases">
        <title>Complete genomes of S. dygalactiae subsp equisimilis isolates causing bacteremia in cancer patients.</title>
        <authorList>
            <person name="Anand S."/>
            <person name="Arias J."/>
            <person name="Delafuente J."/>
            <person name="Elgamal H."/>
            <person name="Prevost T."/>
            <person name="Liu X."/>
            <person name="Kalia A."/>
        </authorList>
    </citation>
    <scope>NUCLEOTIDE SEQUENCE</scope>
    <source>
        <strain evidence="1">UT_120444</strain>
    </source>
</reference>
<sequence length="465" mass="52936">MVDDVLPNLLKSVRQDFEKYFGESDVVTKAFAELQAKKATYKTVNEFAIEVGQLLSLALAGSVTSDKLPDGKMYYNIAKRLLYETLGRNYELISGYARDVQQILNEQSKINVKVQRPQLNQDKIDGLVNRLDSEPVFDDVKWLLGEPIVNFSQSIVDDSIKANSEFQYRAGLTPRIIRKASGHCCDWCQQVVGIYKYPDVPKDIWRRHGHCKCTVDYDPKTGKIQDVWSKTWRKTDQNDKIEKRKKIDKSVKMSKSRKRALELGIERNQIKKQLFKKSEDNIIKEVSGGDMTSGSCSSAAFAYIGNKAGFKVLDFRGGDSCNLFSTNGSIIDIANLENVNSTIVNHGNDFIGAKQLLSKIDNNKEYYLATGSHAAIIKKTEKEFQYLELQHQNTEKNGFKKLDYYTLQNRFGCKKSHSSYGRKYEVPNILIEAESLGKNEEFQRILNFINTPKDKQQKGSNGHVK</sequence>
<dbReference type="EMBL" id="CP125360">
    <property type="protein sequence ID" value="WHM78524.1"/>
    <property type="molecule type" value="Genomic_DNA"/>
</dbReference>
<dbReference type="AlphaFoldDB" id="A0AB38XZU7"/>
<accession>A0AB38XZU7</accession>
<dbReference type="Proteomes" id="UP001237475">
    <property type="component" value="Chromosome"/>
</dbReference>
<dbReference type="RefSeq" id="WP_283151482.1">
    <property type="nucleotide sequence ID" value="NZ_CP125360.1"/>
</dbReference>